<evidence type="ECO:0000313" key="1">
    <source>
        <dbReference type="EMBL" id="PIS13512.1"/>
    </source>
</evidence>
<dbReference type="EMBL" id="PEZL01000019">
    <property type="protein sequence ID" value="PIS13512.1"/>
    <property type="molecule type" value="Genomic_DNA"/>
</dbReference>
<dbReference type="Proteomes" id="UP000230353">
    <property type="component" value="Unassembled WGS sequence"/>
</dbReference>
<sequence>MLTYEQTIIKTVEKVLPAVVSVAVSKELEELSEQLLSESYRLGIPINPEEIESRLEQVP</sequence>
<name>A0A2H0WLH3_9BACT</name>
<comment type="caution">
    <text evidence="1">The sequence shown here is derived from an EMBL/GenBank/DDBJ whole genome shotgun (WGS) entry which is preliminary data.</text>
</comment>
<proteinExistence type="predicted"/>
<reference evidence="2" key="1">
    <citation type="submission" date="2017-09" db="EMBL/GenBank/DDBJ databases">
        <title>Depth-based differentiation of microbial function through sediment-hosted aquifers and enrichment of novel symbionts in the deep terrestrial subsurface.</title>
        <authorList>
            <person name="Probst A.J."/>
            <person name="Ladd B."/>
            <person name="Jarett J.K."/>
            <person name="Geller-Mcgrath D.E."/>
            <person name="Sieber C.M.K."/>
            <person name="Emerson J.B."/>
            <person name="Anantharaman K."/>
            <person name="Thomas B.C."/>
            <person name="Malmstrom R."/>
            <person name="Stieglmeier M."/>
            <person name="Klingl A."/>
            <person name="Woyke T."/>
            <person name="Ryan C.M."/>
            <person name="Banfield J.F."/>
        </authorList>
    </citation>
    <scope>NUCLEOTIDE SEQUENCE [LARGE SCALE GENOMIC DNA]</scope>
</reference>
<gene>
    <name evidence="1" type="ORF">COT67_01430</name>
</gene>
<protein>
    <submittedName>
        <fullName evidence="1">Uncharacterized protein</fullName>
    </submittedName>
</protein>
<organism evidence="1 2">
    <name type="scientific">Candidatus Tagabacteria bacterium CG09_land_8_20_14_0_10_41_14</name>
    <dbReference type="NCBI Taxonomy" id="1975021"/>
    <lineage>
        <taxon>Bacteria</taxon>
        <taxon>Candidatus Tagaibacteriota</taxon>
    </lineage>
</organism>
<accession>A0A2H0WLH3</accession>
<evidence type="ECO:0000313" key="2">
    <source>
        <dbReference type="Proteomes" id="UP000230353"/>
    </source>
</evidence>
<dbReference type="AlphaFoldDB" id="A0A2H0WLH3"/>